<feature type="region of interest" description="Disordered" evidence="1">
    <location>
        <begin position="1"/>
        <end position="95"/>
    </location>
</feature>
<feature type="compositionally biased region" description="Basic residues" evidence="1">
    <location>
        <begin position="33"/>
        <end position="49"/>
    </location>
</feature>
<organism evidence="2 3">
    <name type="scientific">Rathayibacter iranicus NCPPB 2253 = VKM Ac-1602</name>
    <dbReference type="NCBI Taxonomy" id="1328868"/>
    <lineage>
        <taxon>Bacteria</taxon>
        <taxon>Bacillati</taxon>
        <taxon>Actinomycetota</taxon>
        <taxon>Actinomycetes</taxon>
        <taxon>Micrococcales</taxon>
        <taxon>Microbacteriaceae</taxon>
        <taxon>Rathayibacter</taxon>
    </lineage>
</organism>
<reference evidence="2 3" key="1">
    <citation type="submission" date="2018-03" db="EMBL/GenBank/DDBJ databases">
        <title>Genomic Encyclopedia of Type Strains, Phase III (KMG-III): the genomes of soil and plant-associated and newly described type strains.</title>
        <authorList>
            <person name="Whitman W."/>
        </authorList>
    </citation>
    <scope>NUCLEOTIDE SEQUENCE [LARGE SCALE GENOMIC DNA]</scope>
    <source>
        <strain evidence="2 3">VKM Ac-1602</strain>
    </source>
</reference>
<proteinExistence type="predicted"/>
<feature type="compositionally biased region" description="Polar residues" evidence="1">
    <location>
        <begin position="21"/>
        <end position="30"/>
    </location>
</feature>
<dbReference type="EMBL" id="QGDV01000020">
    <property type="protein sequence ID" value="PWJ61067.1"/>
    <property type="molecule type" value="Genomic_DNA"/>
</dbReference>
<accession>A0ABX5LBM1</accession>
<keyword evidence="3" id="KW-1185">Reference proteome</keyword>
<evidence type="ECO:0000256" key="1">
    <source>
        <dbReference type="SAM" id="MobiDB-lite"/>
    </source>
</evidence>
<evidence type="ECO:0000313" key="3">
    <source>
        <dbReference type="Proteomes" id="UP000245674"/>
    </source>
</evidence>
<sequence length="95" mass="10066">MSSCSWPSTVPGPCAEPCGKTPNTKASSASKLVARRSAARANKHSRRAARALAREAEAMPTRDTAAAGPQRTGETPAIEPDTGRSLTRRDLRGRH</sequence>
<name>A0ABX5LBM1_9MICO</name>
<dbReference type="Proteomes" id="UP000245674">
    <property type="component" value="Unassembled WGS sequence"/>
</dbReference>
<evidence type="ECO:0000313" key="2">
    <source>
        <dbReference type="EMBL" id="PWJ61067.1"/>
    </source>
</evidence>
<protein>
    <submittedName>
        <fullName evidence="2">Uncharacterized protein</fullName>
    </submittedName>
</protein>
<gene>
    <name evidence="2" type="ORF">B0H03_1205</name>
</gene>
<comment type="caution">
    <text evidence="2">The sequence shown here is derived from an EMBL/GenBank/DDBJ whole genome shotgun (WGS) entry which is preliminary data.</text>
</comment>